<dbReference type="AlphaFoldDB" id="A0A7S4AGM9"/>
<organism evidence="3">
    <name type="scientific">Pseudo-nitzschia australis</name>
    <dbReference type="NCBI Taxonomy" id="44445"/>
    <lineage>
        <taxon>Eukaryota</taxon>
        <taxon>Sar</taxon>
        <taxon>Stramenopiles</taxon>
        <taxon>Ochrophyta</taxon>
        <taxon>Bacillariophyta</taxon>
        <taxon>Bacillariophyceae</taxon>
        <taxon>Bacillariophycidae</taxon>
        <taxon>Bacillariales</taxon>
        <taxon>Bacillariaceae</taxon>
        <taxon>Pseudo-nitzschia</taxon>
    </lineage>
</organism>
<dbReference type="GO" id="GO:0008408">
    <property type="term" value="F:3'-5' exonuclease activity"/>
    <property type="evidence" value="ECO:0007669"/>
    <property type="project" value="InterPro"/>
</dbReference>
<protein>
    <recommendedName>
        <fullName evidence="2">3'-5' exonuclease domain-containing protein</fullName>
    </recommendedName>
</protein>
<dbReference type="InterPro" id="IPR002562">
    <property type="entry name" value="3'-5'_exonuclease_dom"/>
</dbReference>
<dbReference type="InterPro" id="IPR012337">
    <property type="entry name" value="RNaseH-like_sf"/>
</dbReference>
<feature type="domain" description="3'-5' exonuclease" evidence="2">
    <location>
        <begin position="675"/>
        <end position="849"/>
    </location>
</feature>
<dbReference type="EMBL" id="HBIX01010393">
    <property type="protein sequence ID" value="CAE0715106.1"/>
    <property type="molecule type" value="Transcribed_RNA"/>
</dbReference>
<dbReference type="GO" id="GO:0006139">
    <property type="term" value="P:nucleobase-containing compound metabolic process"/>
    <property type="evidence" value="ECO:0007669"/>
    <property type="project" value="InterPro"/>
</dbReference>
<proteinExistence type="predicted"/>
<dbReference type="PANTHER" id="PTHR47765">
    <property type="entry name" value="3'-5' EXONUCLEASE DOMAIN-CONTAINING PROTEIN"/>
    <property type="match status" value="1"/>
</dbReference>
<feature type="compositionally biased region" description="Polar residues" evidence="1">
    <location>
        <begin position="72"/>
        <end position="83"/>
    </location>
</feature>
<dbReference type="Pfam" id="PF01612">
    <property type="entry name" value="DNA_pol_A_exo1"/>
    <property type="match status" value="1"/>
</dbReference>
<evidence type="ECO:0000313" key="3">
    <source>
        <dbReference type="EMBL" id="CAE0715106.1"/>
    </source>
</evidence>
<name>A0A7S4AGM9_9STRA</name>
<feature type="region of interest" description="Disordered" evidence="1">
    <location>
        <begin position="72"/>
        <end position="99"/>
    </location>
</feature>
<sequence length="860" mass="94558">MQKGSKTFSRAASIGLLSAILRLHRPAWSFSLSGAFDSNTFILGGHHRQYKNRQFSPAPLLLTYSTDIATNGSSPADNMSTSGSTAADQSKSADQSSLTSPISDELSKLMLEVISSACDGVNAKTALSGEIRNDACRVLRQFIIQQSISKINTTTSIGENTNAELIDNKCDDFFLQNRGMISECTITSTEDHGTIDANHVYSTMSSYALIAAKRMCQIADAKNNEQEKRSRKNNKRTWEALQNAAGTLQNIPVKGKIATKIATNAIEVPVESNALAVCMVFGALSLLQRQQSQHNSEDNGSAKAAASALSSTISRNVPLRQAGQPLSSLVLRSCVDRAFCDKQELFCFDLNILNHLAKSFQLTDKFIEPRVIAHIVRKAVPTLQTNDEREDLVKQTTAGAFALSCQLRPWSILSPIELIDAATTFDFYHSAEEICRSAHKAANYAEAATLRSSEGNDQDDKKDGDSLPFSALEQQKNARCAVEKLIDTAMEGRMYRRADALATSLYSMGGQSRYVKARYFHACDTIAKVVSKRQFPIVDRQIERVDKAVAKVEHSKGTEEKTAFLDPTIAIDPSPSSIALPSSPELEIRKFAIEKFEEAGEISAAQRLASLHGMEYVYDEETILLAAKLRREKFLQYKDLLPGEVPPLITQSHELISAFDRLVQDEKVSSSSPSSVANKHQEKQIGFDAEWDEETQGAALLQLASSETILLIDIPALSSTEDGVNALRETVGKILDGPEWTVIGFACRQDVSRLRASPCVQVHQQEKGQQQQQQHWIAGASSVVDVQPLVGNAEPTLRKTGLSRACEHYLGKPLDKSEQCSLWSGRPLSDRQRTYAALDAWVCLDIYRKVLRLEANGSEI</sequence>
<reference evidence="3" key="1">
    <citation type="submission" date="2021-01" db="EMBL/GenBank/DDBJ databases">
        <authorList>
            <person name="Corre E."/>
            <person name="Pelletier E."/>
            <person name="Niang G."/>
            <person name="Scheremetjew M."/>
            <person name="Finn R."/>
            <person name="Kale V."/>
            <person name="Holt S."/>
            <person name="Cochrane G."/>
            <person name="Meng A."/>
            <person name="Brown T."/>
            <person name="Cohen L."/>
        </authorList>
    </citation>
    <scope>NUCLEOTIDE SEQUENCE</scope>
    <source>
        <strain evidence="3">10249 10 AB</strain>
    </source>
</reference>
<evidence type="ECO:0000259" key="2">
    <source>
        <dbReference type="Pfam" id="PF01612"/>
    </source>
</evidence>
<dbReference type="CDD" id="cd06141">
    <property type="entry name" value="WRN_exo"/>
    <property type="match status" value="1"/>
</dbReference>
<evidence type="ECO:0000256" key="1">
    <source>
        <dbReference type="SAM" id="MobiDB-lite"/>
    </source>
</evidence>
<dbReference type="InterPro" id="IPR052408">
    <property type="entry name" value="Exonuclease_MUT-7-like"/>
</dbReference>
<dbReference type="SUPFAM" id="SSF53098">
    <property type="entry name" value="Ribonuclease H-like"/>
    <property type="match status" value="1"/>
</dbReference>
<dbReference type="Gene3D" id="3.30.420.10">
    <property type="entry name" value="Ribonuclease H-like superfamily/Ribonuclease H"/>
    <property type="match status" value="1"/>
</dbReference>
<dbReference type="InterPro" id="IPR036397">
    <property type="entry name" value="RNaseH_sf"/>
</dbReference>
<gene>
    <name evidence="3" type="ORF">PAUS00366_LOCUS7858</name>
</gene>
<feature type="compositionally biased region" description="Low complexity" evidence="1">
    <location>
        <begin position="84"/>
        <end position="97"/>
    </location>
</feature>
<accession>A0A7S4AGM9</accession>
<dbReference type="PANTHER" id="PTHR47765:SF2">
    <property type="entry name" value="EXONUCLEASE MUT-7 HOMOLOG"/>
    <property type="match status" value="1"/>
</dbReference>
<dbReference type="GO" id="GO:0003676">
    <property type="term" value="F:nucleic acid binding"/>
    <property type="evidence" value="ECO:0007669"/>
    <property type="project" value="InterPro"/>
</dbReference>